<organism evidence="3 4">
    <name type="scientific">Hypsibius exemplaris</name>
    <name type="common">Freshwater tardigrade</name>
    <dbReference type="NCBI Taxonomy" id="2072580"/>
    <lineage>
        <taxon>Eukaryota</taxon>
        <taxon>Metazoa</taxon>
        <taxon>Ecdysozoa</taxon>
        <taxon>Tardigrada</taxon>
        <taxon>Eutardigrada</taxon>
        <taxon>Parachela</taxon>
        <taxon>Hypsibioidea</taxon>
        <taxon>Hypsibiidae</taxon>
        <taxon>Hypsibius</taxon>
    </lineage>
</organism>
<dbReference type="Proteomes" id="UP000192578">
    <property type="component" value="Unassembled WGS sequence"/>
</dbReference>
<accession>A0A1W0WSR6</accession>
<evidence type="ECO:0000256" key="2">
    <source>
        <dbReference type="SAM" id="SignalP"/>
    </source>
</evidence>
<dbReference type="EMBL" id="MTYJ01000052">
    <property type="protein sequence ID" value="OQV18193.1"/>
    <property type="molecule type" value="Genomic_DNA"/>
</dbReference>
<dbReference type="OrthoDB" id="10496741at2759"/>
<feature type="region of interest" description="Disordered" evidence="1">
    <location>
        <begin position="112"/>
        <end position="143"/>
    </location>
</feature>
<evidence type="ECO:0000313" key="4">
    <source>
        <dbReference type="Proteomes" id="UP000192578"/>
    </source>
</evidence>
<feature type="signal peptide" evidence="2">
    <location>
        <begin position="1"/>
        <end position="19"/>
    </location>
</feature>
<gene>
    <name evidence="3" type="ORF">BV898_07783</name>
</gene>
<name>A0A1W0WSR6_HYPEX</name>
<evidence type="ECO:0000313" key="3">
    <source>
        <dbReference type="EMBL" id="OQV18193.1"/>
    </source>
</evidence>
<comment type="caution">
    <text evidence="3">The sequence shown here is derived from an EMBL/GenBank/DDBJ whole genome shotgun (WGS) entry which is preliminary data.</text>
</comment>
<reference evidence="4" key="1">
    <citation type="submission" date="2017-01" db="EMBL/GenBank/DDBJ databases">
        <title>Comparative genomics of anhydrobiosis in the tardigrade Hypsibius dujardini.</title>
        <authorList>
            <person name="Yoshida Y."/>
            <person name="Koutsovoulos G."/>
            <person name="Laetsch D."/>
            <person name="Stevens L."/>
            <person name="Kumar S."/>
            <person name="Horikawa D."/>
            <person name="Ishino K."/>
            <person name="Komine S."/>
            <person name="Tomita M."/>
            <person name="Blaxter M."/>
            <person name="Arakawa K."/>
        </authorList>
    </citation>
    <scope>NUCLEOTIDE SEQUENCE [LARGE SCALE GENOMIC DNA]</scope>
    <source>
        <strain evidence="4">Z151</strain>
    </source>
</reference>
<keyword evidence="4" id="KW-1185">Reference proteome</keyword>
<dbReference type="AlphaFoldDB" id="A0A1W0WSR6"/>
<evidence type="ECO:0000256" key="1">
    <source>
        <dbReference type="SAM" id="MobiDB-lite"/>
    </source>
</evidence>
<proteinExistence type="predicted"/>
<feature type="chain" id="PRO_5013297606" description="EB domain-containing protein" evidence="2">
    <location>
        <begin position="20"/>
        <end position="164"/>
    </location>
</feature>
<sequence length="164" mass="16761">MQTALFFAALSGIVVAVSALNEQCRRVEDCADAGATCLGGICRCWTDQGPQIAEIWSCNSDNTCAMSFPGHVCRISRECSRTQGRLGYCQPIGAIRAPATAAPVVVKAETETTQTLAPPTTSAVSGATTSGSGGSVTTTASVTTGGPAVTTTYRSVGGGYMGRR</sequence>
<keyword evidence="2" id="KW-0732">Signal</keyword>
<protein>
    <recommendedName>
        <fullName evidence="5">EB domain-containing protein</fullName>
    </recommendedName>
</protein>
<evidence type="ECO:0008006" key="5">
    <source>
        <dbReference type="Google" id="ProtNLM"/>
    </source>
</evidence>